<keyword evidence="3" id="KW-1185">Reference proteome</keyword>
<feature type="region of interest" description="Disordered" evidence="1">
    <location>
        <begin position="19"/>
        <end position="74"/>
    </location>
</feature>
<evidence type="ECO:0000313" key="2">
    <source>
        <dbReference type="EMBL" id="KAF7297404.1"/>
    </source>
</evidence>
<evidence type="ECO:0000256" key="1">
    <source>
        <dbReference type="SAM" id="MobiDB-lite"/>
    </source>
</evidence>
<dbReference type="InterPro" id="IPR032675">
    <property type="entry name" value="LRR_dom_sf"/>
</dbReference>
<evidence type="ECO:0008006" key="4">
    <source>
        <dbReference type="Google" id="ProtNLM"/>
    </source>
</evidence>
<sequence>MLNPVRRLMRRFRPTRNAILHDNTGGTASEPGEAKVPKNSSIPPTPTNTSAKAAKRTRLFPPPDSTTEEGPPSIVFHKPISASDLVVNYMDEEEVPEIIERNEGVEARWLKKHAFRGFQRCLCAHRKVLCFCYRLPGTRRRASAINRLPIEILDMILAEALPPNWLLDPSLKCGPDSAWCHAMTMKRSLSLVCKYWYSAMVKFFYRDIAIRRAPQLFCLAQTLARCPDFGNDVHSFTMMCYVLKEDTELVTNALSDIWKKCPKLKQVAQLSPLELPFPYPLPALPVTVERLDIGQFESPELIANLLSKHCSQLRELSVPGLDSELLDLPFAFPHLETLHVLRWNIAGSQLSKFGTQWSMPKLRNLRFAARQFQIPTYDLILRHHGRNLEYLEFPNIYTHQHIRSGGYLEDYQPLLQLCGKLKHVVLPMHHFLGSIPPPHARLSPPEEYLRGIERVDIWHTDIHKEHWFPWESTLGPYNWPFITGKFGDCRQFRFIDVALAAIVEGIPRLIDTDIRGRWSCWGMEILQQHEDSGRGQPRRLALKLGDFPLINEWGNTYFGKLETHAVVRDQEAWNKLGRVRRAEKEVDGPGPLRRGGTVQRFNSLPPVPNDPEDTIPGPYEYTSAEKLAERLKDETDDEDEGELVEEYVADLNDEFYQRT</sequence>
<proteinExistence type="predicted"/>
<dbReference type="AlphaFoldDB" id="A0A8H6VX78"/>
<dbReference type="RefSeq" id="XP_037217763.1">
    <property type="nucleotide sequence ID" value="XM_037366351.1"/>
</dbReference>
<dbReference type="GeneID" id="59348867"/>
<feature type="region of interest" description="Disordered" evidence="1">
    <location>
        <begin position="584"/>
        <end position="623"/>
    </location>
</feature>
<dbReference type="OrthoDB" id="3258555at2759"/>
<evidence type="ECO:0000313" key="3">
    <source>
        <dbReference type="Proteomes" id="UP000636479"/>
    </source>
</evidence>
<accession>A0A8H6VX78</accession>
<protein>
    <recommendedName>
        <fullName evidence="4">F-box domain-containing protein</fullName>
    </recommendedName>
</protein>
<reference evidence="2" key="1">
    <citation type="submission" date="2020-05" db="EMBL/GenBank/DDBJ databases">
        <title>Mycena genomes resolve the evolution of fungal bioluminescence.</title>
        <authorList>
            <person name="Tsai I.J."/>
        </authorList>
    </citation>
    <scope>NUCLEOTIDE SEQUENCE</scope>
    <source>
        <strain evidence="2">171206Taipei</strain>
    </source>
</reference>
<dbReference type="Gene3D" id="3.80.10.10">
    <property type="entry name" value="Ribonuclease Inhibitor"/>
    <property type="match status" value="1"/>
</dbReference>
<name>A0A8H6VX78_9AGAR</name>
<gene>
    <name evidence="2" type="ORF">MIND_00974000</name>
</gene>
<feature type="compositionally biased region" description="Polar residues" evidence="1">
    <location>
        <begin position="38"/>
        <end position="51"/>
    </location>
</feature>
<dbReference type="Proteomes" id="UP000636479">
    <property type="component" value="Unassembled WGS sequence"/>
</dbReference>
<organism evidence="2 3">
    <name type="scientific">Mycena indigotica</name>
    <dbReference type="NCBI Taxonomy" id="2126181"/>
    <lineage>
        <taxon>Eukaryota</taxon>
        <taxon>Fungi</taxon>
        <taxon>Dikarya</taxon>
        <taxon>Basidiomycota</taxon>
        <taxon>Agaricomycotina</taxon>
        <taxon>Agaricomycetes</taxon>
        <taxon>Agaricomycetidae</taxon>
        <taxon>Agaricales</taxon>
        <taxon>Marasmiineae</taxon>
        <taxon>Mycenaceae</taxon>
        <taxon>Mycena</taxon>
    </lineage>
</organism>
<dbReference type="EMBL" id="JACAZF010000008">
    <property type="protein sequence ID" value="KAF7297404.1"/>
    <property type="molecule type" value="Genomic_DNA"/>
</dbReference>
<comment type="caution">
    <text evidence="2">The sequence shown here is derived from an EMBL/GenBank/DDBJ whole genome shotgun (WGS) entry which is preliminary data.</text>
</comment>